<dbReference type="OrthoDB" id="1867172at2759"/>
<reference evidence="2" key="1">
    <citation type="journal article" date="2023" name="Plant J.">
        <title>The genome of the king protea, Protea cynaroides.</title>
        <authorList>
            <person name="Chang J."/>
            <person name="Duong T.A."/>
            <person name="Schoeman C."/>
            <person name="Ma X."/>
            <person name="Roodt D."/>
            <person name="Barker N."/>
            <person name="Li Z."/>
            <person name="Van de Peer Y."/>
            <person name="Mizrachi E."/>
        </authorList>
    </citation>
    <scope>NUCLEOTIDE SEQUENCE</scope>
    <source>
        <tissue evidence="2">Young leaves</tissue>
    </source>
</reference>
<accession>A0A9Q0KF97</accession>
<feature type="region of interest" description="Disordered" evidence="1">
    <location>
        <begin position="57"/>
        <end position="116"/>
    </location>
</feature>
<feature type="compositionally biased region" description="Polar residues" evidence="1">
    <location>
        <begin position="82"/>
        <end position="98"/>
    </location>
</feature>
<feature type="compositionally biased region" description="Low complexity" evidence="1">
    <location>
        <begin position="57"/>
        <end position="68"/>
    </location>
</feature>
<name>A0A9Q0KF97_9MAGN</name>
<dbReference type="PANTHER" id="PTHR38932:SF1">
    <property type="entry name" value="DUF4005 DOMAIN-CONTAINING PROTEIN"/>
    <property type="match status" value="1"/>
</dbReference>
<dbReference type="AlphaFoldDB" id="A0A9Q0KF97"/>
<organism evidence="2 3">
    <name type="scientific">Protea cynaroides</name>
    <dbReference type="NCBI Taxonomy" id="273540"/>
    <lineage>
        <taxon>Eukaryota</taxon>
        <taxon>Viridiplantae</taxon>
        <taxon>Streptophyta</taxon>
        <taxon>Embryophyta</taxon>
        <taxon>Tracheophyta</taxon>
        <taxon>Spermatophyta</taxon>
        <taxon>Magnoliopsida</taxon>
        <taxon>Proteales</taxon>
        <taxon>Proteaceae</taxon>
        <taxon>Protea</taxon>
    </lineage>
</organism>
<evidence type="ECO:0000313" key="2">
    <source>
        <dbReference type="EMBL" id="KAJ4969427.1"/>
    </source>
</evidence>
<dbReference type="EMBL" id="JAMYWD010000006">
    <property type="protein sequence ID" value="KAJ4969427.1"/>
    <property type="molecule type" value="Genomic_DNA"/>
</dbReference>
<gene>
    <name evidence="2" type="ORF">NE237_016128</name>
</gene>
<evidence type="ECO:0000256" key="1">
    <source>
        <dbReference type="SAM" id="MobiDB-lite"/>
    </source>
</evidence>
<evidence type="ECO:0000313" key="3">
    <source>
        <dbReference type="Proteomes" id="UP001141806"/>
    </source>
</evidence>
<keyword evidence="3" id="KW-1185">Reference proteome</keyword>
<dbReference type="Proteomes" id="UP001141806">
    <property type="component" value="Unassembled WGS sequence"/>
</dbReference>
<sequence length="193" mass="21676">MEKSTRMYPRVKVRVEKEEDEEFLVEEDEFFVQKETCFLPLFRILDSVSVQKRSLSGISSVSGSGNRSQNDSSPSVAGVPANATTSFATSKGSRVKNNNEIDEETRIRASPVPRPRAVISSPENDWMIGSRNRLAREQSPNLKKNNLSQKSPAQDKFKCIRAAGLISTRKGSDERRNEKKGSQLKVPKKKTFL</sequence>
<proteinExistence type="predicted"/>
<feature type="region of interest" description="Disordered" evidence="1">
    <location>
        <begin position="167"/>
        <end position="193"/>
    </location>
</feature>
<protein>
    <submittedName>
        <fullName evidence="2">Uncharacterized protein</fullName>
    </submittedName>
</protein>
<feature type="compositionally biased region" description="Basic and acidic residues" evidence="1">
    <location>
        <begin position="170"/>
        <end position="181"/>
    </location>
</feature>
<dbReference type="PANTHER" id="PTHR38932">
    <property type="entry name" value="BNAC03G64660D PROTEIN"/>
    <property type="match status" value="1"/>
</dbReference>
<comment type="caution">
    <text evidence="2">The sequence shown here is derived from an EMBL/GenBank/DDBJ whole genome shotgun (WGS) entry which is preliminary data.</text>
</comment>